<dbReference type="InterPro" id="IPR013108">
    <property type="entry name" value="Amidohydro_3"/>
</dbReference>
<dbReference type="SUPFAM" id="SSF51338">
    <property type="entry name" value="Composite domain of metallo-dependent hydrolases"/>
    <property type="match status" value="1"/>
</dbReference>
<dbReference type="PANTHER" id="PTHR22642">
    <property type="entry name" value="IMIDAZOLONEPROPIONASE"/>
    <property type="match status" value="1"/>
</dbReference>
<dbReference type="OrthoDB" id="3173428at2"/>
<reference evidence="2 3" key="1">
    <citation type="submission" date="2018-07" db="EMBL/GenBank/DDBJ databases">
        <title>Genomic Encyclopedia of Type Strains, Phase IV (KMG-IV): sequencing the most valuable type-strain genomes for metagenomic binning, comparative biology and taxonomic classification.</title>
        <authorList>
            <person name="Goeker M."/>
        </authorList>
    </citation>
    <scope>NUCLEOTIDE SEQUENCE [LARGE SCALE GENOMIC DNA]</scope>
    <source>
        <strain evidence="2 3">DSM 44952</strain>
    </source>
</reference>
<evidence type="ECO:0000259" key="1">
    <source>
        <dbReference type="Pfam" id="PF07969"/>
    </source>
</evidence>
<dbReference type="AlphaFoldDB" id="A0A370GNZ3"/>
<dbReference type="STRING" id="1210089.GCA_001613165_02771"/>
<evidence type="ECO:0000313" key="2">
    <source>
        <dbReference type="EMBL" id="RDI45059.1"/>
    </source>
</evidence>
<dbReference type="SUPFAM" id="SSF51556">
    <property type="entry name" value="Metallo-dependent hydrolases"/>
    <property type="match status" value="1"/>
</dbReference>
<dbReference type="InterPro" id="IPR032466">
    <property type="entry name" value="Metal_Hydrolase"/>
</dbReference>
<comment type="caution">
    <text evidence="2">The sequence shown here is derived from an EMBL/GenBank/DDBJ whole genome shotgun (WGS) entry which is preliminary data.</text>
</comment>
<dbReference type="InterPro" id="IPR011059">
    <property type="entry name" value="Metal-dep_hydrolase_composite"/>
</dbReference>
<dbReference type="Pfam" id="PF07969">
    <property type="entry name" value="Amidohydro_3"/>
    <property type="match status" value="1"/>
</dbReference>
<dbReference type="GO" id="GO:0016810">
    <property type="term" value="F:hydrolase activity, acting on carbon-nitrogen (but not peptide) bonds"/>
    <property type="evidence" value="ECO:0007669"/>
    <property type="project" value="InterPro"/>
</dbReference>
<feature type="domain" description="Amidohydrolase 3" evidence="1">
    <location>
        <begin position="38"/>
        <end position="466"/>
    </location>
</feature>
<evidence type="ECO:0000313" key="3">
    <source>
        <dbReference type="Proteomes" id="UP000255355"/>
    </source>
</evidence>
<dbReference type="Proteomes" id="UP000255355">
    <property type="component" value="Unassembled WGS sequence"/>
</dbReference>
<protein>
    <submittedName>
        <fullName evidence="2">Putative amidohydrolase YtcJ</fullName>
    </submittedName>
</protein>
<name>A0A370GNZ3_9NOCA</name>
<gene>
    <name evidence="2" type="ORF">DFR68_11480</name>
</gene>
<dbReference type="PANTHER" id="PTHR22642:SF2">
    <property type="entry name" value="PROTEIN LONG AFTER FAR-RED 3"/>
    <property type="match status" value="1"/>
</dbReference>
<keyword evidence="2" id="KW-0378">Hydrolase</keyword>
<organism evidence="2 3">
    <name type="scientific">Nocardia mexicana</name>
    <dbReference type="NCBI Taxonomy" id="279262"/>
    <lineage>
        <taxon>Bacteria</taxon>
        <taxon>Bacillati</taxon>
        <taxon>Actinomycetota</taxon>
        <taxon>Actinomycetes</taxon>
        <taxon>Mycobacteriales</taxon>
        <taxon>Nocardiaceae</taxon>
        <taxon>Nocardia</taxon>
    </lineage>
</organism>
<dbReference type="RefSeq" id="WP_068019190.1">
    <property type="nucleotide sequence ID" value="NZ_QQAZ01000014.1"/>
</dbReference>
<dbReference type="EMBL" id="QQAZ01000014">
    <property type="protein sequence ID" value="RDI45059.1"/>
    <property type="molecule type" value="Genomic_DNA"/>
</dbReference>
<keyword evidence="3" id="KW-1185">Reference proteome</keyword>
<dbReference type="Gene3D" id="3.10.310.70">
    <property type="match status" value="1"/>
</dbReference>
<sequence>MLIRNAEVFGRADTDVRWVGERIAECGRGLRAKVGEDEIDAGGGWLIPGLHDHHTHLRATAALAESIRLDAPPVRTGEQLTERLRQADRDLPAGAWIRGVGYHDGMTGMLDDNTAGVLDRRTLDRILRDRPVRIQHRSGALWILNSRACEMLDVDRCPLPGVERDADGRATGRLWRMDSWLAEHVGGTAPDPAQVSAAAAALGITGFTDATPGLSQSDIDRYADWLADGLILQRVHCMAPPGRTDPRTPRFTLGPTKFLLDDTALPPLDEFIAAVQSTHAAGRSVAVHCVTRVQLILTMAALDAAGVRRGDRIEHGAIIPADSIPWLREHGVPVITQPHFPVERADQYAREVPADEQPDLWRLRSLLAGGVGVAAGTDAPFGDADPWGVVRAAVHRTTDSPGPESVSLTTAVALFSGEPQLPAHRRAIEPGAPADLTLLHPPPNEVLTTPPADLIAATFVDGNATYLA</sequence>
<proteinExistence type="predicted"/>
<dbReference type="Gene3D" id="3.20.20.140">
    <property type="entry name" value="Metal-dependent hydrolases"/>
    <property type="match status" value="2"/>
</dbReference>
<accession>A0A370GNZ3</accession>